<name>A2BLX6_HYPBU</name>
<evidence type="ECO:0000259" key="1">
    <source>
        <dbReference type="Pfam" id="PF01927"/>
    </source>
</evidence>
<dbReference type="eggNOG" id="arCOG04290">
    <property type="taxonomic scope" value="Archaea"/>
</dbReference>
<dbReference type="KEGG" id="hbu:Hbut_1150"/>
<dbReference type="AlphaFoldDB" id="A2BLX6"/>
<dbReference type="PANTHER" id="PTHR39081:SF1">
    <property type="entry name" value="MUT7-C RNASE DOMAIN-CONTAINING PROTEIN"/>
    <property type="match status" value="1"/>
</dbReference>
<evidence type="ECO:0000313" key="2">
    <source>
        <dbReference type="EMBL" id="ABM80987.1"/>
    </source>
</evidence>
<gene>
    <name evidence="2" type="ordered locus">Hbut_1150</name>
</gene>
<dbReference type="EnsemblBacteria" id="ABM80987">
    <property type="protein sequence ID" value="ABM80987"/>
    <property type="gene ID" value="Hbut_1150"/>
</dbReference>
<feature type="domain" description="Mut7-C RNAse" evidence="1">
    <location>
        <begin position="10"/>
        <end position="155"/>
    </location>
</feature>
<protein>
    <submittedName>
        <fullName evidence="2">Conserved archaeal protein</fullName>
    </submittedName>
</protein>
<proteinExistence type="predicted"/>
<dbReference type="InterPro" id="IPR002782">
    <property type="entry name" value="Mut7-C_RNAse_dom"/>
</dbReference>
<organism evidence="2 3">
    <name type="scientific">Hyperthermus butylicus (strain DSM 5456 / JCM 9403 / PLM1-5)</name>
    <dbReference type="NCBI Taxonomy" id="415426"/>
    <lineage>
        <taxon>Archaea</taxon>
        <taxon>Thermoproteota</taxon>
        <taxon>Thermoprotei</taxon>
        <taxon>Desulfurococcales</taxon>
        <taxon>Pyrodictiaceae</taxon>
        <taxon>Hyperthermus</taxon>
    </lineage>
</organism>
<dbReference type="PANTHER" id="PTHR39081">
    <property type="entry name" value="MUT7-C DOMAIN-CONTAINING PROTEIN"/>
    <property type="match status" value="1"/>
</dbReference>
<dbReference type="Pfam" id="PF01927">
    <property type="entry name" value="Mut7-C"/>
    <property type="match status" value="1"/>
</dbReference>
<dbReference type="GeneID" id="4782247"/>
<keyword evidence="3" id="KW-1185">Reference proteome</keyword>
<dbReference type="HOGENOM" id="CLU_112469_1_0_2"/>
<dbReference type="RefSeq" id="WP_011822305.1">
    <property type="nucleotide sequence ID" value="NC_008818.1"/>
</dbReference>
<dbReference type="STRING" id="415426.Hbut_1150"/>
<dbReference type="EMBL" id="CP000493">
    <property type="protein sequence ID" value="ABM80987.1"/>
    <property type="molecule type" value="Genomic_DNA"/>
</dbReference>
<reference evidence="2 3" key="1">
    <citation type="journal article" date="2007" name="Archaea">
        <title>The genome of Hyperthermus butylicus: a sulfur-reducing, peptide fermenting, neutrophilic Crenarchaeote growing up to 108 degrees C.</title>
        <authorList>
            <person name="Brugger K."/>
            <person name="Chen L."/>
            <person name="Stark M."/>
            <person name="Zibat A."/>
            <person name="Redder P."/>
            <person name="Ruepp A."/>
            <person name="Awayez M."/>
            <person name="She Q."/>
            <person name="Garrett R.A."/>
            <person name="Klenk H.P."/>
        </authorList>
    </citation>
    <scope>NUCLEOTIDE SEQUENCE [LARGE SCALE GENOMIC DNA]</scope>
    <source>
        <strain evidence="3">DSM 5456 / JCM 9403 / PLM1-5</strain>
    </source>
</reference>
<evidence type="ECO:0000313" key="3">
    <source>
        <dbReference type="Proteomes" id="UP000002593"/>
    </source>
</evidence>
<dbReference type="Proteomes" id="UP000002593">
    <property type="component" value="Chromosome"/>
</dbReference>
<accession>A2BLX6</accession>
<dbReference type="OrthoDB" id="1266at2157"/>
<sequence>MRQVTRLKRPRFIVDSMLGSLARWLRMIGYDTVYAKGWHDSRILEEAATTGRIVVTRDRGLYRRALRRGLTAVLVSEDLAYSLALLSLKFGVELSIDPNQSRCPLCNAPLRPASKEEVRGRVPPRVYEAYDEFWVCTGCSQVYWRGGHWRGIRETLEEARKKLQIMMRRSSDRGPQHG</sequence>